<dbReference type="RefSeq" id="WP_046699239.1">
    <property type="nucleotide sequence ID" value="NZ_CP011376.1"/>
</dbReference>
<evidence type="ECO:0000313" key="1">
    <source>
        <dbReference type="EMBL" id="AKG07779.1"/>
    </source>
</evidence>
<sequence>MHVYGNEQPPVALKAQQLQPYAFERKALIDARKQQYFGQLSNTKAMPKNSGKTIKQYHYLPILDDRNINDLGLDAKGAKYANGNLYGSSKDVGTIPSKFPALSETGGKVNRVGVTRRTIESNLEKFGFYTDFSTDLLALDSDTELLSHITRELMNAAVEIQEDLLQKDLLNAAGTVRYAGTATDNDTLNANSVLTYNDLMRLTIDLDNARCPKQTTVITGTRLIDTKTIPSCRVAYVGSELIPTLEAMKDPHDRPALVPVQQYAAGTTVLNGEYGAIAGFRIVVVPEMMKWAGKGATGSDATFYTTSDKFDVFPFLVVGDGSFVDIGFQTDGKSNKFKTIMKKGDELADMNNPYGDVGFSSIKWWYGFMALRPEWIGLIKCTAKL</sequence>
<gene>
    <name evidence="1" type="ORF">AAX06_05985</name>
</gene>
<dbReference type="EMBL" id="CP011376">
    <property type="protein sequence ID" value="AKG07779.1"/>
    <property type="molecule type" value="Genomic_DNA"/>
</dbReference>
<proteinExistence type="predicted"/>
<name>A0AAC8PW99_9GAMM</name>
<reference evidence="1 2" key="1">
    <citation type="submission" date="2015-05" db="EMBL/GenBank/DDBJ databases">
        <authorList>
            <person name="Dickey A."/>
            <person name="Clawson M."/>
            <person name="Bono J."/>
            <person name="Loy J.D."/>
        </authorList>
    </citation>
    <scope>NUCLEOTIDE SEQUENCE [LARGE SCALE GENOMIC DNA]</scope>
    <source>
        <strain evidence="1 2">22581</strain>
    </source>
</reference>
<dbReference type="NCBIfam" id="TIGR04387">
    <property type="entry name" value="capsid_maj_N4"/>
    <property type="match status" value="1"/>
</dbReference>
<organism evidence="1 2">
    <name type="scientific">Moraxella bovoculi</name>
    <dbReference type="NCBI Taxonomy" id="386891"/>
    <lineage>
        <taxon>Bacteria</taxon>
        <taxon>Pseudomonadati</taxon>
        <taxon>Pseudomonadota</taxon>
        <taxon>Gammaproteobacteria</taxon>
        <taxon>Moraxellales</taxon>
        <taxon>Moraxellaceae</taxon>
        <taxon>Moraxella</taxon>
    </lineage>
</organism>
<accession>A0AAC8PW99</accession>
<dbReference type="Pfam" id="PF25209">
    <property type="entry name" value="Phage_capsid_4"/>
    <property type="match status" value="1"/>
</dbReference>
<protein>
    <recommendedName>
        <fullName evidence="3">N4-gp56 family major capsid protein</fullName>
    </recommendedName>
</protein>
<dbReference type="Proteomes" id="UP000077465">
    <property type="component" value="Chromosome"/>
</dbReference>
<dbReference type="AlphaFoldDB" id="A0AAC8PW99"/>
<evidence type="ECO:0000313" key="2">
    <source>
        <dbReference type="Proteomes" id="UP000077465"/>
    </source>
</evidence>
<evidence type="ECO:0008006" key="3">
    <source>
        <dbReference type="Google" id="ProtNLM"/>
    </source>
</evidence>